<feature type="repeat" description="WD" evidence="1">
    <location>
        <begin position="585"/>
        <end position="617"/>
    </location>
</feature>
<dbReference type="InterPro" id="IPR001680">
    <property type="entry name" value="WD40_rpt"/>
</dbReference>
<keyword evidence="1" id="KW-0853">WD repeat</keyword>
<dbReference type="Pfam" id="PF10313">
    <property type="entry name" value="DUF2415"/>
    <property type="match status" value="1"/>
</dbReference>
<dbReference type="SMART" id="SM00320">
    <property type="entry name" value="WD40"/>
    <property type="match status" value="3"/>
</dbReference>
<feature type="compositionally biased region" description="Basic and acidic residues" evidence="3">
    <location>
        <begin position="492"/>
        <end position="502"/>
    </location>
</feature>
<feature type="domain" description="DUF2415" evidence="4">
    <location>
        <begin position="672"/>
        <end position="713"/>
    </location>
</feature>
<evidence type="ECO:0000259" key="4">
    <source>
        <dbReference type="Pfam" id="PF10313"/>
    </source>
</evidence>
<feature type="compositionally biased region" description="Polar residues" evidence="3">
    <location>
        <begin position="629"/>
        <end position="639"/>
    </location>
</feature>
<feature type="compositionally biased region" description="Pro residues" evidence="3">
    <location>
        <begin position="259"/>
        <end position="271"/>
    </location>
</feature>
<dbReference type="Gene3D" id="2.130.10.10">
    <property type="entry name" value="YVTN repeat-like/Quinoprotein amine dehydrogenase"/>
    <property type="match status" value="2"/>
</dbReference>
<evidence type="ECO:0000256" key="2">
    <source>
        <dbReference type="SAM" id="Coils"/>
    </source>
</evidence>
<evidence type="ECO:0000313" key="6">
    <source>
        <dbReference type="Proteomes" id="UP001182556"/>
    </source>
</evidence>
<sequence>MARDPPSPTPASTGSELRDLSLVPSSIRGTKITIVHPQLRDLILPLSRGRVLYPRENTVEEYAWEPTPDLDEEDDRTASKPSVGTRSTVAKLSFTPNCLTVRSNILACGGQHGQLYLCTLPHPYPSSALHASIGPHAQRFEKTPLAKPFALSETLPKHAINNSLTILPSPEEWHRQRRSIHDGRRWVDEEEIDDEEYDYDDEDAGAGDMLLDDDEGEEEDDDEMDVDEDDEGDHEMEELDEFPSPSSSVATYPNTVPFVHPPRLPHLPPSQPAIEIPQHRSANRRAASFGSHSTERARTARASFSSSLDRTNVQYVTALPGSSSRSVFSDASVAGSVKRKRKSRNANEPRLLISNNDQTVKMFSLQRAAATSTSSASERSFGRYISTHTTSARSPPAMQDSLNRLIALRERGRSIAPPPPPRFGSSYGWDSVGINAGIQAGIQARSQDGEETLRIELARAREHLRNTQETLQREREEFERRLGVNIGSSNSDRARTFSERSRQAGLSPPERERAGSEELVKERRKLAEVGGTKFKYAINHSSLSPDMKTMVSVGDSTDVYLFSLDGGGRGFRPIGVYESSGKGFSTSWSKDGRKFAVASEDGQVTVWDHRSSRPLAVFHTSPVRASPSFSADLSTSRMSPSVGRRSPQQPTIVLYDPVTGESSTGSSTSGREAARVVKFSPEGSSRDLMVFTEENSNLHIVDARTLNTHVVVPVPYAAPNDSANIYRDRGTTDDGQVGIAGVAFDPTGDWLYSGTERTVVEWDLRRMGGGEACTWGMA</sequence>
<accession>A0AAD9L6W3</accession>
<feature type="region of interest" description="Disordered" evidence="3">
    <location>
        <begin position="629"/>
        <end position="648"/>
    </location>
</feature>
<feature type="compositionally biased region" description="Basic and acidic residues" evidence="3">
    <location>
        <begin position="509"/>
        <end position="519"/>
    </location>
</feature>
<evidence type="ECO:0000256" key="3">
    <source>
        <dbReference type="SAM" id="MobiDB-lite"/>
    </source>
</evidence>
<evidence type="ECO:0000313" key="5">
    <source>
        <dbReference type="EMBL" id="KAK1924922.1"/>
    </source>
</evidence>
<feature type="region of interest" description="Disordered" evidence="3">
    <location>
        <begin position="484"/>
        <end position="519"/>
    </location>
</feature>
<gene>
    <name evidence="5" type="ORF">DB88DRAFT_487363</name>
</gene>
<feature type="compositionally biased region" description="Polar residues" evidence="3">
    <location>
        <begin position="244"/>
        <end position="254"/>
    </location>
</feature>
<feature type="region of interest" description="Disordered" evidence="3">
    <location>
        <begin position="656"/>
        <end position="675"/>
    </location>
</feature>
<feature type="region of interest" description="Disordered" evidence="3">
    <location>
        <begin position="186"/>
        <end position="306"/>
    </location>
</feature>
<name>A0AAD9L6W3_PAPLA</name>
<dbReference type="PANTHER" id="PTHR43991">
    <property type="entry name" value="WD REPEAT PROTEIN (AFU_ORTHOLOGUE AFUA_8G05640)-RELATED"/>
    <property type="match status" value="1"/>
</dbReference>
<dbReference type="PROSITE" id="PS50082">
    <property type="entry name" value="WD_REPEATS_2"/>
    <property type="match status" value="1"/>
</dbReference>
<organism evidence="5 6">
    <name type="scientific">Papiliotrema laurentii</name>
    <name type="common">Cryptococcus laurentii</name>
    <dbReference type="NCBI Taxonomy" id="5418"/>
    <lineage>
        <taxon>Eukaryota</taxon>
        <taxon>Fungi</taxon>
        <taxon>Dikarya</taxon>
        <taxon>Basidiomycota</taxon>
        <taxon>Agaricomycotina</taxon>
        <taxon>Tremellomycetes</taxon>
        <taxon>Tremellales</taxon>
        <taxon>Rhynchogastremaceae</taxon>
        <taxon>Papiliotrema</taxon>
    </lineage>
</organism>
<feature type="compositionally biased region" description="Low complexity" evidence="3">
    <location>
        <begin position="659"/>
        <end position="670"/>
    </location>
</feature>
<feature type="compositionally biased region" description="Acidic residues" evidence="3">
    <location>
        <begin position="188"/>
        <end position="241"/>
    </location>
</feature>
<protein>
    <recommendedName>
        <fullName evidence="4">DUF2415 domain-containing protein</fullName>
    </recommendedName>
</protein>
<reference evidence="5" key="1">
    <citation type="submission" date="2023-02" db="EMBL/GenBank/DDBJ databases">
        <title>Identification and recombinant expression of a fungal hydrolase from Papiliotrema laurentii that hydrolyzes apple cutin and clears colloidal polyester polyurethane.</title>
        <authorList>
            <consortium name="DOE Joint Genome Institute"/>
            <person name="Roman V.A."/>
            <person name="Bojanowski C."/>
            <person name="Crable B.R."/>
            <person name="Wagner D.N."/>
            <person name="Hung C.S."/>
            <person name="Nadeau L.J."/>
            <person name="Schratz L."/>
            <person name="Haridas S."/>
            <person name="Pangilinan J."/>
            <person name="Lipzen A."/>
            <person name="Na H."/>
            <person name="Yan M."/>
            <person name="Ng V."/>
            <person name="Grigoriev I.V."/>
            <person name="Spatafora J.W."/>
            <person name="Barlow D."/>
            <person name="Biffinger J."/>
            <person name="Kelley-Loughnane N."/>
            <person name="Varaljay V.A."/>
            <person name="Crookes-Goodson W.J."/>
        </authorList>
    </citation>
    <scope>NUCLEOTIDE SEQUENCE</scope>
    <source>
        <strain evidence="5">5307AH</strain>
    </source>
</reference>
<feature type="compositionally biased region" description="Low complexity" evidence="3">
    <location>
        <begin position="322"/>
        <end position="334"/>
    </location>
</feature>
<feature type="region of interest" description="Disordered" evidence="3">
    <location>
        <begin position="321"/>
        <end position="353"/>
    </location>
</feature>
<dbReference type="InterPro" id="IPR011047">
    <property type="entry name" value="Quinoprotein_ADH-like_sf"/>
</dbReference>
<dbReference type="Pfam" id="PF00400">
    <property type="entry name" value="WD40"/>
    <property type="match status" value="2"/>
</dbReference>
<dbReference type="InterPro" id="IPR019417">
    <property type="entry name" value="DUF2415"/>
</dbReference>
<dbReference type="AlphaFoldDB" id="A0AAD9L6W3"/>
<keyword evidence="2" id="KW-0175">Coiled coil</keyword>
<dbReference type="PANTHER" id="PTHR43991:SF9">
    <property type="entry name" value="DUF2415 DOMAIN-CONTAINING PROTEIN"/>
    <property type="match status" value="1"/>
</dbReference>
<dbReference type="EMBL" id="JAODAN010000004">
    <property type="protein sequence ID" value="KAK1924922.1"/>
    <property type="molecule type" value="Genomic_DNA"/>
</dbReference>
<feature type="coiled-coil region" evidence="2">
    <location>
        <begin position="450"/>
        <end position="481"/>
    </location>
</feature>
<dbReference type="SUPFAM" id="SSF50998">
    <property type="entry name" value="Quinoprotein alcohol dehydrogenase-like"/>
    <property type="match status" value="1"/>
</dbReference>
<comment type="caution">
    <text evidence="5">The sequence shown here is derived from an EMBL/GenBank/DDBJ whole genome shotgun (WGS) entry which is preliminary data.</text>
</comment>
<evidence type="ECO:0000256" key="1">
    <source>
        <dbReference type="PROSITE-ProRule" id="PRU00221"/>
    </source>
</evidence>
<feature type="region of interest" description="Disordered" evidence="3">
    <location>
        <begin position="64"/>
        <end position="84"/>
    </location>
</feature>
<dbReference type="Proteomes" id="UP001182556">
    <property type="component" value="Unassembled WGS sequence"/>
</dbReference>
<keyword evidence="6" id="KW-1185">Reference proteome</keyword>
<dbReference type="InterPro" id="IPR015943">
    <property type="entry name" value="WD40/YVTN_repeat-like_dom_sf"/>
</dbReference>
<proteinExistence type="predicted"/>